<evidence type="ECO:0008006" key="3">
    <source>
        <dbReference type="Google" id="ProtNLM"/>
    </source>
</evidence>
<dbReference type="RefSeq" id="WP_198127804.1">
    <property type="nucleotide sequence ID" value="NZ_JAECZC010000081.1"/>
</dbReference>
<reference evidence="1 2" key="1">
    <citation type="journal article" date="2021" name="Int. J. Syst. Evol. Microbiol.">
        <title>Amazonocrinis nigriterrae gen. nov., sp. nov., Atlanticothrix silvestris gen. nov., sp. nov. and Dendronalium phyllosphericum gen. nov., sp. nov., nostocacean cyanobacteria from Brazilian environments.</title>
        <authorList>
            <person name="Alvarenga D.O."/>
            <person name="Andreote A.P.D."/>
            <person name="Branco L.H.Z."/>
            <person name="Delbaje E."/>
            <person name="Cruz R.B."/>
            <person name="Varani A.M."/>
            <person name="Fiore M.F."/>
        </authorList>
    </citation>
    <scope>NUCLEOTIDE SEQUENCE [LARGE SCALE GENOMIC DNA]</scope>
    <source>
        <strain evidence="1 2">CENA67</strain>
    </source>
</reference>
<proteinExistence type="predicted"/>
<sequence>MPSDQLIVVIRTIQERTFDACKALVVKQIPEQLVYVVSEQPFEAALRCCYQIGIDSGVKWMMTLDADVLLREGAVEAFLSEAERLPPYYLQMEGLVFDKFMGIYRKAGHRMYRTQYLSKALQCIPPERVEIRPEYATLQKMEALGFPSMEIQTVFGIHDYEQYYVDIYRKAFVHANKHSEWITHLIERWKAQASHDFDYLIALRGLYDGLMSLTQACIDRRDYIEGAHRALEELGIREKTAPTVEQIDFLLVKSILNQVGPIPLDTSKITPVQRLKNQYQRLGLFRLIPYLFGAILSRAGEQLKTSVT</sequence>
<dbReference type="AlphaFoldDB" id="A0A8J7HUW7"/>
<evidence type="ECO:0000313" key="1">
    <source>
        <dbReference type="EMBL" id="MBH8566032.1"/>
    </source>
</evidence>
<evidence type="ECO:0000313" key="2">
    <source>
        <dbReference type="Proteomes" id="UP000632766"/>
    </source>
</evidence>
<dbReference type="Proteomes" id="UP000632766">
    <property type="component" value="Unassembled WGS sequence"/>
</dbReference>
<dbReference type="EMBL" id="JAECZC010000081">
    <property type="protein sequence ID" value="MBH8566032.1"/>
    <property type="molecule type" value="Genomic_DNA"/>
</dbReference>
<name>A0A8J7HUW7_9NOST</name>
<accession>A0A8J7HUW7</accession>
<keyword evidence="2" id="KW-1185">Reference proteome</keyword>
<protein>
    <recommendedName>
        <fullName evidence="3">Glycosyl transferase family 2</fullName>
    </recommendedName>
</protein>
<comment type="caution">
    <text evidence="1">The sequence shown here is derived from an EMBL/GenBank/DDBJ whole genome shotgun (WGS) entry which is preliminary data.</text>
</comment>
<organism evidence="1 2">
    <name type="scientific">Amazonocrinis nigriterrae CENA67</name>
    <dbReference type="NCBI Taxonomy" id="2794033"/>
    <lineage>
        <taxon>Bacteria</taxon>
        <taxon>Bacillati</taxon>
        <taxon>Cyanobacteriota</taxon>
        <taxon>Cyanophyceae</taxon>
        <taxon>Nostocales</taxon>
        <taxon>Nostocaceae</taxon>
        <taxon>Amazonocrinis</taxon>
        <taxon>Amazonocrinis nigriterrae</taxon>
    </lineage>
</organism>
<gene>
    <name evidence="1" type="ORF">I8748_28375</name>
</gene>